<keyword evidence="3 6" id="KW-0812">Transmembrane</keyword>
<dbReference type="STRING" id="284592.Q6BVL6"/>
<evidence type="ECO:0000256" key="4">
    <source>
        <dbReference type="ARBA" id="ARBA00022989"/>
    </source>
</evidence>
<keyword evidence="5 6" id="KW-0472">Membrane</keyword>
<comment type="similarity">
    <text evidence="2">Belongs to the amino acid/polyamine transporter 2 family.</text>
</comment>
<dbReference type="OMA" id="WFYDNWE"/>
<keyword evidence="4 6" id="KW-1133">Transmembrane helix</keyword>
<evidence type="ECO:0000256" key="2">
    <source>
        <dbReference type="ARBA" id="ARBA00008066"/>
    </source>
</evidence>
<keyword evidence="9" id="KW-1185">Reference proteome</keyword>
<evidence type="ECO:0000259" key="7">
    <source>
        <dbReference type="Pfam" id="PF01490"/>
    </source>
</evidence>
<dbReference type="RefSeq" id="XP_457753.2">
    <property type="nucleotide sequence ID" value="XM_457753.1"/>
</dbReference>
<evidence type="ECO:0000256" key="5">
    <source>
        <dbReference type="ARBA" id="ARBA00023136"/>
    </source>
</evidence>
<reference evidence="8 9" key="1">
    <citation type="journal article" date="2004" name="Nature">
        <title>Genome evolution in yeasts.</title>
        <authorList>
            <consortium name="Genolevures"/>
            <person name="Dujon B."/>
            <person name="Sherman D."/>
            <person name="Fischer G."/>
            <person name="Durrens P."/>
            <person name="Casaregola S."/>
            <person name="Lafontaine I."/>
            <person name="de Montigny J."/>
            <person name="Marck C."/>
            <person name="Neuveglise C."/>
            <person name="Talla E."/>
            <person name="Goffard N."/>
            <person name="Frangeul L."/>
            <person name="Aigle M."/>
            <person name="Anthouard V."/>
            <person name="Babour A."/>
            <person name="Barbe V."/>
            <person name="Barnay S."/>
            <person name="Blanchin S."/>
            <person name="Beckerich J.M."/>
            <person name="Beyne E."/>
            <person name="Bleykasten C."/>
            <person name="Boisrame A."/>
            <person name="Boyer J."/>
            <person name="Cattolico L."/>
            <person name="Confanioleri F."/>
            <person name="de Daruvar A."/>
            <person name="Despons L."/>
            <person name="Fabre E."/>
            <person name="Fairhead C."/>
            <person name="Ferry-Dumazet H."/>
            <person name="Groppi A."/>
            <person name="Hantraye F."/>
            <person name="Hennequin C."/>
            <person name="Jauniaux N."/>
            <person name="Joyet P."/>
            <person name="Kachouri R."/>
            <person name="Kerrest A."/>
            <person name="Koszul R."/>
            <person name="Lemaire M."/>
            <person name="Lesur I."/>
            <person name="Ma L."/>
            <person name="Muller H."/>
            <person name="Nicaud J.M."/>
            <person name="Nikolski M."/>
            <person name="Oztas S."/>
            <person name="Ozier-Kalogeropoulos O."/>
            <person name="Pellenz S."/>
            <person name="Potier S."/>
            <person name="Richard G.F."/>
            <person name="Straub M.L."/>
            <person name="Suleau A."/>
            <person name="Swennene D."/>
            <person name="Tekaia F."/>
            <person name="Wesolowski-Louvel M."/>
            <person name="Westhof E."/>
            <person name="Wirth B."/>
            <person name="Zeniou-Meyer M."/>
            <person name="Zivanovic I."/>
            <person name="Bolotin-Fukuhara M."/>
            <person name="Thierry A."/>
            <person name="Bouchier C."/>
            <person name="Caudron B."/>
            <person name="Scarpelli C."/>
            <person name="Gaillardin C."/>
            <person name="Weissenbach J."/>
            <person name="Wincker P."/>
            <person name="Souciet J.L."/>
        </authorList>
    </citation>
    <scope>NUCLEOTIDE SEQUENCE [LARGE SCALE GENOMIC DNA]</scope>
    <source>
        <strain evidence="9">ATCC 36239 / CBS 767 / BCRC 21394 / JCM 1990 / NBRC 0083 / IGC 2968</strain>
    </source>
</reference>
<feature type="transmembrane region" description="Helical" evidence="6">
    <location>
        <begin position="278"/>
        <end position="299"/>
    </location>
</feature>
<evidence type="ECO:0000256" key="3">
    <source>
        <dbReference type="ARBA" id="ARBA00022692"/>
    </source>
</evidence>
<feature type="transmembrane region" description="Helical" evidence="6">
    <location>
        <begin position="189"/>
        <end position="213"/>
    </location>
</feature>
<dbReference type="EMBL" id="CR382135">
    <property type="protein sequence ID" value="CAG85784.2"/>
    <property type="molecule type" value="Genomic_DNA"/>
</dbReference>
<dbReference type="KEGG" id="dha:DEHA2C01628g"/>
<evidence type="ECO:0000313" key="8">
    <source>
        <dbReference type="EMBL" id="CAG85784.2"/>
    </source>
</evidence>
<dbReference type="InParanoid" id="Q6BVL6"/>
<dbReference type="InterPro" id="IPR013057">
    <property type="entry name" value="AA_transpt_TM"/>
</dbReference>
<feature type="transmembrane region" description="Helical" evidence="6">
    <location>
        <begin position="389"/>
        <end position="412"/>
    </location>
</feature>
<dbReference type="OrthoDB" id="40134at2759"/>
<dbReference type="VEuPathDB" id="FungiDB:DEHA2C01628g"/>
<protein>
    <submittedName>
        <fullName evidence="8">DEHA2C01628p</fullName>
    </submittedName>
</protein>
<feature type="transmembrane region" description="Helical" evidence="6">
    <location>
        <begin position="444"/>
        <end position="465"/>
    </location>
</feature>
<dbReference type="GeneID" id="2900342"/>
<feature type="transmembrane region" description="Helical" evidence="6">
    <location>
        <begin position="163"/>
        <end position="183"/>
    </location>
</feature>
<feature type="transmembrane region" description="Helical" evidence="6">
    <location>
        <begin position="361"/>
        <end position="383"/>
    </location>
</feature>
<dbReference type="eggNOG" id="ENOG502QRQD">
    <property type="taxonomic scope" value="Eukaryota"/>
</dbReference>
<evidence type="ECO:0000313" key="9">
    <source>
        <dbReference type="Proteomes" id="UP000000599"/>
    </source>
</evidence>
<dbReference type="HOGENOM" id="CLU_027816_3_1_1"/>
<evidence type="ECO:0000256" key="6">
    <source>
        <dbReference type="SAM" id="Phobius"/>
    </source>
</evidence>
<feature type="transmembrane region" description="Helical" evidence="6">
    <location>
        <begin position="319"/>
        <end position="340"/>
    </location>
</feature>
<dbReference type="GO" id="GO:0015179">
    <property type="term" value="F:L-amino acid transmembrane transporter activity"/>
    <property type="evidence" value="ECO:0007669"/>
    <property type="project" value="TreeGrafter"/>
</dbReference>
<gene>
    <name evidence="8" type="ordered locus">DEHA2C01628g</name>
</gene>
<dbReference type="GO" id="GO:0016020">
    <property type="term" value="C:membrane"/>
    <property type="evidence" value="ECO:0007669"/>
    <property type="project" value="UniProtKB-SubCell"/>
</dbReference>
<sequence>MSRIELEEKMFKGNITIKKEVTIDGNSENGSMFDVEDDNVFVNNGEGPDFRGVSCLGGAVLIAKIQFGLGVLGLPQTFQVLGLVPGLISLIGLCILSTWAGFVIGKFRLSHPQVHNVGDAAYLLFGKYIGDLFGFAFWLQYTLLYGAAVLTLSIAFNTFSDHAVCTTAWVGISAAMALIAGLVIRTMKVLSWCGYVAVISVFLGVWVVAIACLTQDTPAAAPKSSEPIDTMVQAVATGSTYSAISGAVATQVLSLCGTPSFFIIHAEMKDQTKYVKSLLMGQGFVAFNYIVISCIVYGKVGQYVASPSLGSAGMLIQKVAYGVSFPALFFACFFQAHLSAKYALVRILKGSVHLQSNSKTHWAVWISMMSLVIAIGFVVAGAIPFFDDLLGLIGALLGTSFTLIIPAFMALYQLGIVSDEPTYSGLTWLKKSQKEWRSSKANTLTVLVSFFAIICGIYICVSGVYGSVASIVQSYADGLVSSAFSCADNSR</sequence>
<accession>Q6BVL6</accession>
<feature type="domain" description="Amino acid transporter transmembrane" evidence="7">
    <location>
        <begin position="54"/>
        <end position="417"/>
    </location>
</feature>
<comment type="subcellular location">
    <subcellularLocation>
        <location evidence="1">Membrane</location>
        <topology evidence="1">Multi-pass membrane protein</topology>
    </subcellularLocation>
</comment>
<proteinExistence type="inferred from homology"/>
<organism evidence="8 9">
    <name type="scientific">Debaryomyces hansenii (strain ATCC 36239 / CBS 767 / BCRC 21394 / JCM 1990 / NBRC 0083 / IGC 2968)</name>
    <name type="common">Yeast</name>
    <name type="synonym">Torulaspora hansenii</name>
    <dbReference type="NCBI Taxonomy" id="284592"/>
    <lineage>
        <taxon>Eukaryota</taxon>
        <taxon>Fungi</taxon>
        <taxon>Dikarya</taxon>
        <taxon>Ascomycota</taxon>
        <taxon>Saccharomycotina</taxon>
        <taxon>Pichiomycetes</taxon>
        <taxon>Debaryomycetaceae</taxon>
        <taxon>Debaryomyces</taxon>
    </lineage>
</organism>
<dbReference type="AlphaFoldDB" id="Q6BVL6"/>
<dbReference type="Proteomes" id="UP000000599">
    <property type="component" value="Chromosome C"/>
</dbReference>
<dbReference type="PANTHER" id="PTHR22950:SF461">
    <property type="entry name" value="AMINO ACID TRANSPORTER TRANSMEMBRANE DOMAIN-CONTAINING PROTEIN"/>
    <property type="match status" value="1"/>
</dbReference>
<feature type="transmembrane region" description="Helical" evidence="6">
    <location>
        <begin position="132"/>
        <end position="156"/>
    </location>
</feature>
<dbReference type="Pfam" id="PF01490">
    <property type="entry name" value="Aa_trans"/>
    <property type="match status" value="1"/>
</dbReference>
<name>Q6BVL6_DEBHA</name>
<feature type="transmembrane region" description="Helical" evidence="6">
    <location>
        <begin position="80"/>
        <end position="104"/>
    </location>
</feature>
<evidence type="ECO:0000256" key="1">
    <source>
        <dbReference type="ARBA" id="ARBA00004141"/>
    </source>
</evidence>
<dbReference type="PANTHER" id="PTHR22950">
    <property type="entry name" value="AMINO ACID TRANSPORTER"/>
    <property type="match status" value="1"/>
</dbReference>